<proteinExistence type="predicted"/>
<name>X2ANP5_CAPTE</name>
<accession>X2ANP5</accession>
<feature type="region of interest" description="Disordered" evidence="1">
    <location>
        <begin position="119"/>
        <end position="239"/>
    </location>
</feature>
<feature type="compositionally biased region" description="Basic and acidic residues" evidence="1">
    <location>
        <begin position="142"/>
        <end position="155"/>
    </location>
</feature>
<organism evidence="2 3">
    <name type="scientific">Capitella teleta</name>
    <name type="common">Polychaete worm</name>
    <dbReference type="NCBI Taxonomy" id="283909"/>
    <lineage>
        <taxon>Eukaryota</taxon>
        <taxon>Metazoa</taxon>
        <taxon>Spiralia</taxon>
        <taxon>Lophotrochozoa</taxon>
        <taxon>Annelida</taxon>
        <taxon>Polychaeta</taxon>
        <taxon>Sedentaria</taxon>
        <taxon>Scolecida</taxon>
        <taxon>Capitellidae</taxon>
        <taxon>Capitella</taxon>
    </lineage>
</organism>
<sequence>MNKAIRPAVAPNKEGRAINRKKTPLSEPLMGWTAAEDVHEIDVVQWCASRNKASTKKKLRMSISNSNCHNNKVPLLAVKGKTRLWADYASTPAARCPNANEPDYKVLQKILQSLKKAEIQEDKPSDDTIHDEFKSTSSLGDKLGKINEDEPKEGTSLKNATSTDELKHDRCQSTHHPAEEAPMKNLVVDENPEQGKLSSPFDPPSVEDKERAEKNEEEDDDDEDEEECVNSKMQERSLPIRLSYTQANITLRRPYLPGSNGSPGRSSPLSIVSSCEAVPSASDSILTRCRRSTESVVMNSWLNNHHPLVPPKSLLNTLPSVPIAMIKDPSECASQVDSGYFTELLSEEQLLSKSKRQPMSEDASALGTLQRHYLNELPRSRRAIRKNESSADSENNVLTYEETLFLLREGMHERPQTFLGPPPFKPQSLKNPYHRARENSQKRLFGQVRLNDFTPSYLSGVIDNCIDDKCQREQLFQRNQSVESTAGLAFARIEEEFQSSICVYFRYMLTPFSHVHSFAHCIFRLGRHPFRMGSAHCPMYLPEEQQLRCVRPLFLSINQQPPSESMQLYILSKKNEVKSDRSIPLGGIRSNGADKPGLQQLLSPLKRRTEYQQN</sequence>
<dbReference type="Proteomes" id="UP000014760">
    <property type="component" value="Unassembled WGS sequence"/>
</dbReference>
<feature type="compositionally biased region" description="Acidic residues" evidence="1">
    <location>
        <begin position="215"/>
        <end position="228"/>
    </location>
</feature>
<evidence type="ECO:0000313" key="3">
    <source>
        <dbReference type="Proteomes" id="UP000014760"/>
    </source>
</evidence>
<dbReference type="HOGENOM" id="CLU_444999_0_0_1"/>
<reference evidence="3" key="2">
    <citation type="journal article" date="2013" name="Nature">
        <title>Insights into bilaterian evolution from three spiralian genomes.</title>
        <authorList>
            <person name="Simakov O."/>
            <person name="Marletaz F."/>
            <person name="Cho S.J."/>
            <person name="Edsinger-Gonzales E."/>
            <person name="Havlak P."/>
            <person name="Hellsten U."/>
            <person name="Kuo D.H."/>
            <person name="Larsson T."/>
            <person name="Lv J."/>
            <person name="Arendt D."/>
            <person name="Savage R."/>
            <person name="Osoegawa K."/>
            <person name="de Jong P."/>
            <person name="Grimwood J."/>
            <person name="Chapman J.A."/>
            <person name="Shapiro H."/>
            <person name="Aerts A."/>
            <person name="Otillar R.P."/>
            <person name="Terry A.Y."/>
            <person name="Boore J.L."/>
            <person name="Grigoriev I.V."/>
            <person name="Lindberg D.R."/>
            <person name="Seaver E.C."/>
            <person name="Weisblat D.A."/>
            <person name="Putnam N.H."/>
            <person name="Rokhsar D.S."/>
        </authorList>
    </citation>
    <scope>NUCLEOTIDE SEQUENCE</scope>
    <source>
        <strain evidence="3">I ESC-2004</strain>
    </source>
</reference>
<keyword evidence="3" id="KW-1185">Reference proteome</keyword>
<dbReference type="EMBL" id="AMQN01000390">
    <property type="status" value="NOT_ANNOTATED_CDS"/>
    <property type="molecule type" value="Genomic_DNA"/>
</dbReference>
<dbReference type="AlphaFoldDB" id="X2ANP5"/>
<protein>
    <submittedName>
        <fullName evidence="2">Uncharacterized protein</fullName>
    </submittedName>
</protein>
<reference evidence="2" key="3">
    <citation type="submission" date="2015-06" db="UniProtKB">
        <authorList>
            <consortium name="EnsemblMetazoa"/>
        </authorList>
    </citation>
    <scope>IDENTIFICATION</scope>
</reference>
<evidence type="ECO:0000256" key="1">
    <source>
        <dbReference type="SAM" id="MobiDB-lite"/>
    </source>
</evidence>
<feature type="region of interest" description="Disordered" evidence="1">
    <location>
        <begin position="1"/>
        <end position="22"/>
    </location>
</feature>
<reference evidence="3" key="1">
    <citation type="submission" date="2012-12" db="EMBL/GenBank/DDBJ databases">
        <authorList>
            <person name="Hellsten U."/>
            <person name="Grimwood J."/>
            <person name="Chapman J.A."/>
            <person name="Shapiro H."/>
            <person name="Aerts A."/>
            <person name="Otillar R.P."/>
            <person name="Terry A.Y."/>
            <person name="Boore J.L."/>
            <person name="Simakov O."/>
            <person name="Marletaz F."/>
            <person name="Cho S.-J."/>
            <person name="Edsinger-Gonzales E."/>
            <person name="Havlak P."/>
            <person name="Kuo D.-H."/>
            <person name="Larsson T."/>
            <person name="Lv J."/>
            <person name="Arendt D."/>
            <person name="Savage R."/>
            <person name="Osoegawa K."/>
            <person name="de Jong P."/>
            <person name="Lindberg D.R."/>
            <person name="Seaver E.C."/>
            <person name="Weisblat D.A."/>
            <person name="Putnam N.H."/>
            <person name="Grigoriev I.V."/>
            <person name="Rokhsar D.S."/>
        </authorList>
    </citation>
    <scope>NUCLEOTIDE SEQUENCE</scope>
    <source>
        <strain evidence="3">I ESC-2004</strain>
    </source>
</reference>
<dbReference type="EnsemblMetazoa" id="CapteT218719">
    <property type="protein sequence ID" value="CapteP218719"/>
    <property type="gene ID" value="CapteG218719"/>
</dbReference>
<feature type="compositionally biased region" description="Basic and acidic residues" evidence="1">
    <location>
        <begin position="119"/>
        <end position="134"/>
    </location>
</feature>
<evidence type="ECO:0000313" key="2">
    <source>
        <dbReference type="EnsemblMetazoa" id="CapteP218719"/>
    </source>
</evidence>
<feature type="compositionally biased region" description="Basic and acidic residues" evidence="1">
    <location>
        <begin position="164"/>
        <end position="182"/>
    </location>
</feature>